<dbReference type="InterPro" id="IPR023375">
    <property type="entry name" value="ADC_dom_sf"/>
</dbReference>
<proteinExistence type="predicted"/>
<name>A0AAX3RIS9_BACIU</name>
<evidence type="ECO:0000313" key="1">
    <source>
        <dbReference type="EMBL" id="WEY83208.1"/>
    </source>
</evidence>
<evidence type="ECO:0000313" key="2">
    <source>
        <dbReference type="Proteomes" id="UP001214898"/>
    </source>
</evidence>
<sequence length="242" mass="28197">MTEHFQQKNISIPEGIWIMRQTWNDVLFAHWPVDVSILRALVPSVLELDTYNGQAWISMLPFMLTNLRARYLPVIPGARAFPELNLRTYVTYKGKPGIYFFSLDADHRLAVLGARTFFHLPYFYADMKAEKNGDAIDYVSKRKNDKEAAFHAAYRPISAPFTAEKDSLDYWLTERYRLYTTNQNKLYYEDIHHHPWLLQNAEAEISVNTVTDAHGITLPESDPLLHYAKKQDVLFGPLRKWS</sequence>
<protein>
    <submittedName>
        <fullName evidence="1">YqjF family protein</fullName>
    </submittedName>
</protein>
<organism evidence="1 2">
    <name type="scientific">Bacillus subtilis</name>
    <dbReference type="NCBI Taxonomy" id="1423"/>
    <lineage>
        <taxon>Bacteria</taxon>
        <taxon>Bacillati</taxon>
        <taxon>Bacillota</taxon>
        <taxon>Bacilli</taxon>
        <taxon>Bacillales</taxon>
        <taxon>Bacillaceae</taxon>
        <taxon>Bacillus</taxon>
    </lineage>
</organism>
<dbReference type="InterPro" id="IPR018644">
    <property type="entry name" value="DUF2071"/>
</dbReference>
<reference evidence="1" key="1">
    <citation type="submission" date="2025-02" db="EMBL/GenBank/DDBJ databases">
        <title>Complete genome sequences of 52 Bacillus and Priestia strains isolated from West-African fermentations and 26 reference strains from the DSMZ collection.</title>
        <authorList>
            <person name="Wiedenbein E.S."/>
            <person name="Canoy T.S."/>
            <person name="Hui Y."/>
            <person name="Parkouda C."/>
            <person name="Dawende C."/>
            <person name="Ametefe E."/>
            <person name="Jespersen L."/>
            <person name="Nielsen D.S."/>
        </authorList>
    </citation>
    <scope>NUCLEOTIDE SEQUENCE</scope>
    <source>
        <strain evidence="1">PRO56</strain>
    </source>
</reference>
<dbReference type="Pfam" id="PF09844">
    <property type="entry name" value="DUF2071"/>
    <property type="match status" value="1"/>
</dbReference>
<dbReference type="SUPFAM" id="SSF160104">
    <property type="entry name" value="Acetoacetate decarboxylase-like"/>
    <property type="match status" value="1"/>
</dbReference>
<dbReference type="Gene3D" id="2.40.400.10">
    <property type="entry name" value="Acetoacetate decarboxylase-like"/>
    <property type="match status" value="1"/>
</dbReference>
<accession>A0AAX3RIS9</accession>
<dbReference type="AlphaFoldDB" id="A0AAX3RIS9"/>
<dbReference type="PANTHER" id="PTHR39186">
    <property type="entry name" value="DUF2071 FAMILY PROTEIN"/>
    <property type="match status" value="1"/>
</dbReference>
<dbReference type="EMBL" id="CP120576">
    <property type="protein sequence ID" value="WEY83208.1"/>
    <property type="molecule type" value="Genomic_DNA"/>
</dbReference>
<dbReference type="PANTHER" id="PTHR39186:SF1">
    <property type="entry name" value="DUF2071 DOMAIN-CONTAINING PROTEIN"/>
    <property type="match status" value="1"/>
</dbReference>
<gene>
    <name evidence="1" type="primary">yqjF</name>
    <name evidence="1" type="ORF">P5633_12225</name>
</gene>
<dbReference type="Proteomes" id="UP001214898">
    <property type="component" value="Chromosome"/>
</dbReference>